<dbReference type="CDD" id="cd09597">
    <property type="entry name" value="M4_TLP"/>
    <property type="match status" value="1"/>
</dbReference>
<evidence type="ECO:0000256" key="3">
    <source>
        <dbReference type="ARBA" id="ARBA00022723"/>
    </source>
</evidence>
<name>A0ABV8FF17_9ACTN</name>
<keyword evidence="3" id="KW-0479">Metal-binding</keyword>
<dbReference type="EMBL" id="JBHSBC010000049">
    <property type="protein sequence ID" value="MFC3985867.1"/>
    <property type="molecule type" value="Genomic_DNA"/>
</dbReference>
<sequence>MLRPPRSVATATPVAVILSLTAALVTSTPAHAADPPAQVEPRTGTETPALVSGLNEAPVSGDPVTVARHHLRQGRYGITNVNTDLVPLDVVRDGQDETVRFEQRYQGIRVFGANYLVQMTKEGNAHRVTGAGGRFLTELSVSTTPKFPERLALDVALSRTAARTGGEKESLTAVSGGLVVVPTGKGLLAWRVTVTGTDARRQLPLLTDVYVNAGNGAPLFASDRIRTAVESSAEGPLATTGTTVRGATVPINAYRRADGRYELRDRTRWNGTAGEVVTYDAQKRDVSRFQGSLPADTPIVASDTPTFTGATTEIGAVDAHWGANQVYEYYRRLGRDGLDGKGGSMLSVVNVTSSGRPYINAFWDGTKMVYGGGGDQYYSLASALDVVGHEMTHGVVEHTANLVYFGQSGAMNEGIADYFGNAIQSDAEGTDPADPDAGLLGETLCRTGTPRQCALRDLNDGRVAADDYVGSTGRIDSAGVHLNSTIFSGALWDIREKLGARADKVVLKALSEYMTPLDDFSDGRRAVLAAAVRSRLGARDLLTIARAFDAHGIRNGWERRIATDHDVLLRGVTDPYAQPDAAGDRYVVTNSSADQTAPAAVYTGRVRGGKAVQLSEPNEMSSYDAVTDGRSAVWTTYVQREDGWKMQVWSRPLDRSQPQRLIHEGDGDVPNMAVDGDTIAYSVWDSATGGYDLWVKKGDAAPVNMTPQPGIYSRVPTISGGRIAYIKLYLWEGGPRRMVITTRDLATGQETDLPAPPSPPNVIGLVSGPVLTGTSLFWLQDAQQDGLQGIMRADADGGSPVALTPDDATSPKLLDMDATDTAVTYSVYPDLTVISNDTLPKITQIPARGGKAVRVTCNRGEQAQFASGEGGRVIWIDGTAAHVDLATRARPRGACRAA</sequence>
<dbReference type="InterPro" id="IPR050728">
    <property type="entry name" value="Zinc_Metalloprotease_M4"/>
</dbReference>
<feature type="chain" id="PRO_5045259011" evidence="8">
    <location>
        <begin position="33"/>
        <end position="898"/>
    </location>
</feature>
<evidence type="ECO:0000259" key="10">
    <source>
        <dbReference type="Pfam" id="PF02868"/>
    </source>
</evidence>
<feature type="domain" description="Peptidase M4" evidence="9">
    <location>
        <begin position="239"/>
        <end position="397"/>
    </location>
</feature>
<keyword evidence="13" id="KW-1185">Reference proteome</keyword>
<dbReference type="Gene3D" id="3.10.170.10">
    <property type="match status" value="1"/>
</dbReference>
<comment type="similarity">
    <text evidence="1">Belongs to the peptidase M4 family.</text>
</comment>
<dbReference type="Gene3D" id="2.120.10.30">
    <property type="entry name" value="TolB, C-terminal domain"/>
    <property type="match status" value="1"/>
</dbReference>
<dbReference type="Proteomes" id="UP001595698">
    <property type="component" value="Unassembled WGS sequence"/>
</dbReference>
<evidence type="ECO:0000313" key="12">
    <source>
        <dbReference type="EMBL" id="MFC3985867.1"/>
    </source>
</evidence>
<keyword evidence="5" id="KW-0378">Hydrolase</keyword>
<dbReference type="SUPFAM" id="SSF69304">
    <property type="entry name" value="Tricorn protease N-terminal domain"/>
    <property type="match status" value="1"/>
</dbReference>
<evidence type="ECO:0000256" key="6">
    <source>
        <dbReference type="ARBA" id="ARBA00022833"/>
    </source>
</evidence>
<dbReference type="InterPro" id="IPR013856">
    <property type="entry name" value="Peptidase_M4_domain"/>
</dbReference>
<dbReference type="RefSeq" id="WP_386196001.1">
    <property type="nucleotide sequence ID" value="NZ_JBHSBC010000049.1"/>
</dbReference>
<dbReference type="PANTHER" id="PTHR33794">
    <property type="entry name" value="BACILLOLYSIN"/>
    <property type="match status" value="1"/>
</dbReference>
<keyword evidence="2" id="KW-0645">Protease</keyword>
<dbReference type="InterPro" id="IPR001570">
    <property type="entry name" value="Peptidase_M4_C_domain"/>
</dbReference>
<evidence type="ECO:0000256" key="2">
    <source>
        <dbReference type="ARBA" id="ARBA00022670"/>
    </source>
</evidence>
<dbReference type="Pfam" id="PF01447">
    <property type="entry name" value="Peptidase_M4"/>
    <property type="match status" value="1"/>
</dbReference>
<reference evidence="13" key="1">
    <citation type="journal article" date="2019" name="Int. J. Syst. Evol. Microbiol.">
        <title>The Global Catalogue of Microorganisms (GCM) 10K type strain sequencing project: providing services to taxonomists for standard genome sequencing and annotation.</title>
        <authorList>
            <consortium name="The Broad Institute Genomics Platform"/>
            <consortium name="The Broad Institute Genome Sequencing Center for Infectious Disease"/>
            <person name="Wu L."/>
            <person name="Ma J."/>
        </authorList>
    </citation>
    <scope>NUCLEOTIDE SEQUENCE [LARGE SCALE GENOMIC DNA]</scope>
    <source>
        <strain evidence="13">TBRC 7912</strain>
    </source>
</reference>
<proteinExistence type="inferred from homology"/>
<evidence type="ECO:0000313" key="13">
    <source>
        <dbReference type="Proteomes" id="UP001595698"/>
    </source>
</evidence>
<gene>
    <name evidence="12" type="ORF">ACFOYY_37470</name>
</gene>
<dbReference type="Gene3D" id="3.10.450.490">
    <property type="match status" value="1"/>
</dbReference>
<keyword evidence="7" id="KW-0482">Metalloprotease</keyword>
<comment type="caution">
    <text evidence="12">The sequence shown here is derived from an EMBL/GenBank/DDBJ whole genome shotgun (WGS) entry which is preliminary data.</text>
</comment>
<dbReference type="SUPFAM" id="SSF55486">
    <property type="entry name" value="Metalloproteases ('zincins'), catalytic domain"/>
    <property type="match status" value="1"/>
</dbReference>
<keyword evidence="6" id="KW-0862">Zinc</keyword>
<dbReference type="Pfam" id="PF02868">
    <property type="entry name" value="Peptidase_M4_C"/>
    <property type="match status" value="1"/>
</dbReference>
<evidence type="ECO:0000256" key="8">
    <source>
        <dbReference type="SAM" id="SignalP"/>
    </source>
</evidence>
<evidence type="ECO:0000259" key="11">
    <source>
        <dbReference type="Pfam" id="PF07504"/>
    </source>
</evidence>
<dbReference type="InterPro" id="IPR011096">
    <property type="entry name" value="FTP_domain"/>
</dbReference>
<keyword evidence="4 8" id="KW-0732">Signal</keyword>
<organism evidence="12 13">
    <name type="scientific">Streptosporangium jomthongense</name>
    <dbReference type="NCBI Taxonomy" id="1193683"/>
    <lineage>
        <taxon>Bacteria</taxon>
        <taxon>Bacillati</taxon>
        <taxon>Actinomycetota</taxon>
        <taxon>Actinomycetes</taxon>
        <taxon>Streptosporangiales</taxon>
        <taxon>Streptosporangiaceae</taxon>
        <taxon>Streptosporangium</taxon>
    </lineage>
</organism>
<dbReference type="Pfam" id="PF07504">
    <property type="entry name" value="FTP"/>
    <property type="match status" value="1"/>
</dbReference>
<feature type="domain" description="Peptidase M4 C-terminal" evidence="10">
    <location>
        <begin position="400"/>
        <end position="553"/>
    </location>
</feature>
<evidence type="ECO:0000259" key="9">
    <source>
        <dbReference type="Pfam" id="PF01447"/>
    </source>
</evidence>
<dbReference type="InterPro" id="IPR011042">
    <property type="entry name" value="6-blade_b-propeller_TolB-like"/>
</dbReference>
<protein>
    <submittedName>
        <fullName evidence="12">M4 family metallopeptidase</fullName>
    </submittedName>
</protein>
<dbReference type="PANTHER" id="PTHR33794:SF1">
    <property type="entry name" value="BACILLOLYSIN"/>
    <property type="match status" value="1"/>
</dbReference>
<dbReference type="PRINTS" id="PR00730">
    <property type="entry name" value="THERMOLYSIN"/>
</dbReference>
<dbReference type="Gene3D" id="1.10.390.10">
    <property type="entry name" value="Neutral Protease Domain 2"/>
    <property type="match status" value="1"/>
</dbReference>
<evidence type="ECO:0000256" key="5">
    <source>
        <dbReference type="ARBA" id="ARBA00022801"/>
    </source>
</evidence>
<dbReference type="InterPro" id="IPR023612">
    <property type="entry name" value="Peptidase_M4"/>
</dbReference>
<dbReference type="InterPro" id="IPR027268">
    <property type="entry name" value="Peptidase_M4/M1_CTD_sf"/>
</dbReference>
<feature type="signal peptide" evidence="8">
    <location>
        <begin position="1"/>
        <end position="32"/>
    </location>
</feature>
<accession>A0ABV8FF17</accession>
<evidence type="ECO:0000256" key="1">
    <source>
        <dbReference type="ARBA" id="ARBA00009388"/>
    </source>
</evidence>
<feature type="domain" description="FTP" evidence="11">
    <location>
        <begin position="84"/>
        <end position="131"/>
    </location>
</feature>
<evidence type="ECO:0000256" key="7">
    <source>
        <dbReference type="ARBA" id="ARBA00023049"/>
    </source>
</evidence>
<evidence type="ECO:0000256" key="4">
    <source>
        <dbReference type="ARBA" id="ARBA00022729"/>
    </source>
</evidence>